<dbReference type="AlphaFoldDB" id="A0A9R1X701"/>
<dbReference type="InterPro" id="IPR013103">
    <property type="entry name" value="RVT_2"/>
</dbReference>
<reference evidence="3 4" key="1">
    <citation type="journal article" date="2017" name="Nat. Commun.">
        <title>Genome assembly with in vitro proximity ligation data and whole-genome triplication in lettuce.</title>
        <authorList>
            <person name="Reyes-Chin-Wo S."/>
            <person name="Wang Z."/>
            <person name="Yang X."/>
            <person name="Kozik A."/>
            <person name="Arikit S."/>
            <person name="Song C."/>
            <person name="Xia L."/>
            <person name="Froenicke L."/>
            <person name="Lavelle D.O."/>
            <person name="Truco M.J."/>
            <person name="Xia R."/>
            <person name="Zhu S."/>
            <person name="Xu C."/>
            <person name="Xu H."/>
            <person name="Xu X."/>
            <person name="Cox K."/>
            <person name="Korf I."/>
            <person name="Meyers B.C."/>
            <person name="Michelmore R.W."/>
        </authorList>
    </citation>
    <scope>NUCLEOTIDE SEQUENCE [LARGE SCALE GENOMIC DNA]</scope>
    <source>
        <strain evidence="4">cv. Salinas</strain>
        <tissue evidence="3">Seedlings</tissue>
    </source>
</reference>
<feature type="region of interest" description="Disordered" evidence="1">
    <location>
        <begin position="1"/>
        <end position="73"/>
    </location>
</feature>
<organism evidence="3 4">
    <name type="scientific">Lactuca sativa</name>
    <name type="common">Garden lettuce</name>
    <dbReference type="NCBI Taxonomy" id="4236"/>
    <lineage>
        <taxon>Eukaryota</taxon>
        <taxon>Viridiplantae</taxon>
        <taxon>Streptophyta</taxon>
        <taxon>Embryophyta</taxon>
        <taxon>Tracheophyta</taxon>
        <taxon>Spermatophyta</taxon>
        <taxon>Magnoliopsida</taxon>
        <taxon>eudicotyledons</taxon>
        <taxon>Gunneridae</taxon>
        <taxon>Pentapetalae</taxon>
        <taxon>asterids</taxon>
        <taxon>campanulids</taxon>
        <taxon>Asterales</taxon>
        <taxon>Asteraceae</taxon>
        <taxon>Cichorioideae</taxon>
        <taxon>Cichorieae</taxon>
        <taxon>Lactucinae</taxon>
        <taxon>Lactuca</taxon>
    </lineage>
</organism>
<evidence type="ECO:0000313" key="3">
    <source>
        <dbReference type="EMBL" id="KAJ0199984.1"/>
    </source>
</evidence>
<evidence type="ECO:0000313" key="4">
    <source>
        <dbReference type="Proteomes" id="UP000235145"/>
    </source>
</evidence>
<feature type="compositionally biased region" description="Acidic residues" evidence="1">
    <location>
        <begin position="21"/>
        <end position="31"/>
    </location>
</feature>
<sequence length="327" mass="37126">MVPPTTDPAQDDQDSSGPADLQDENQNEEAQLDNNDLQSQVESTGFTNKDEIADETENHNGSRSVRTKSQPQRLQDYYVKVPPSNNHQQSNSNQVASTDKRWRQAMQQEICALENNGTWTLTELPKGKRAIDSKWVYKIKYKPTGEVERFKARLVAKGFTQMEGVDYHDIFAPVAKLVTMRTLLTIAAKKNWFIQQLDVNNAFLHGDLDEEVYMKVSQGFSKTNDSRVRCLQKSLYGLKQASLCIRSSRKSHAWSYTGTPIFEGNRRSWDFLPHKGEPVLTAFCDSDWLGCPYTRRSRTGYLLLFGGALISWKTKKQSVVSRSSAEA</sequence>
<protein>
    <recommendedName>
        <fullName evidence="2">Reverse transcriptase Ty1/copia-type domain-containing protein</fullName>
    </recommendedName>
</protein>
<dbReference type="PANTHER" id="PTHR11439">
    <property type="entry name" value="GAG-POL-RELATED RETROTRANSPOSON"/>
    <property type="match status" value="1"/>
</dbReference>
<evidence type="ECO:0000256" key="1">
    <source>
        <dbReference type="SAM" id="MobiDB-lite"/>
    </source>
</evidence>
<keyword evidence="4" id="KW-1185">Reference proteome</keyword>
<feature type="domain" description="Reverse transcriptase Ty1/copia-type" evidence="2">
    <location>
        <begin position="116"/>
        <end position="245"/>
    </location>
</feature>
<dbReference type="Proteomes" id="UP000235145">
    <property type="component" value="Unassembled WGS sequence"/>
</dbReference>
<comment type="caution">
    <text evidence="3">The sequence shown here is derived from an EMBL/GenBank/DDBJ whole genome shotgun (WGS) entry which is preliminary data.</text>
</comment>
<feature type="compositionally biased region" description="Polar residues" evidence="1">
    <location>
        <begin position="32"/>
        <end position="47"/>
    </location>
</feature>
<name>A0A9R1X701_LACSA</name>
<dbReference type="InterPro" id="IPR043502">
    <property type="entry name" value="DNA/RNA_pol_sf"/>
</dbReference>
<evidence type="ECO:0000259" key="2">
    <source>
        <dbReference type="Pfam" id="PF07727"/>
    </source>
</evidence>
<dbReference type="SUPFAM" id="SSF56672">
    <property type="entry name" value="DNA/RNA polymerases"/>
    <property type="match status" value="1"/>
</dbReference>
<gene>
    <name evidence="3" type="ORF">LSAT_V11C600314220</name>
</gene>
<proteinExistence type="predicted"/>
<feature type="compositionally biased region" description="Basic and acidic residues" evidence="1">
    <location>
        <begin position="48"/>
        <end position="60"/>
    </location>
</feature>
<dbReference type="EMBL" id="NBSK02000006">
    <property type="protein sequence ID" value="KAJ0199984.1"/>
    <property type="molecule type" value="Genomic_DNA"/>
</dbReference>
<accession>A0A9R1X701</accession>
<dbReference type="CDD" id="cd09272">
    <property type="entry name" value="RNase_HI_RT_Ty1"/>
    <property type="match status" value="1"/>
</dbReference>
<dbReference type="PANTHER" id="PTHR11439:SF439">
    <property type="entry name" value="REVERSE TRANSCRIPTASE, RNA-DEPENDENT DNA POLYMERASE-RELATED"/>
    <property type="match status" value="1"/>
</dbReference>
<feature type="compositionally biased region" description="Polar residues" evidence="1">
    <location>
        <begin position="61"/>
        <end position="73"/>
    </location>
</feature>
<dbReference type="Pfam" id="PF07727">
    <property type="entry name" value="RVT_2"/>
    <property type="match status" value="1"/>
</dbReference>